<dbReference type="InterPro" id="IPR012912">
    <property type="entry name" value="Plasmid_pRiA4b_Orf3-like"/>
</dbReference>
<evidence type="ECO:0000313" key="2">
    <source>
        <dbReference type="EMBL" id="CAA6806521.1"/>
    </source>
</evidence>
<proteinExistence type="predicted"/>
<feature type="domain" description="Plasmid pRiA4b Orf3-like" evidence="1">
    <location>
        <begin position="7"/>
        <end position="178"/>
    </location>
</feature>
<protein>
    <submittedName>
        <fullName evidence="2">Plasmid pRiA4b ORF-3 family protein</fullName>
    </submittedName>
</protein>
<gene>
    <name evidence="2" type="ORF">HELGO_WM31111</name>
</gene>
<organism evidence="2">
    <name type="scientific">uncultured Thiotrichaceae bacterium</name>
    <dbReference type="NCBI Taxonomy" id="298394"/>
    <lineage>
        <taxon>Bacteria</taxon>
        <taxon>Pseudomonadati</taxon>
        <taxon>Pseudomonadota</taxon>
        <taxon>Gammaproteobacteria</taxon>
        <taxon>Thiotrichales</taxon>
        <taxon>Thiotrichaceae</taxon>
        <taxon>environmental samples</taxon>
    </lineage>
</organism>
<accession>A0A6S6SVC3</accession>
<dbReference type="AlphaFoldDB" id="A0A6S6SVC3"/>
<name>A0A6S6SVC3_9GAMM</name>
<dbReference type="EMBL" id="CACVAT010000097">
    <property type="protein sequence ID" value="CAA6806521.1"/>
    <property type="molecule type" value="Genomic_DNA"/>
</dbReference>
<evidence type="ECO:0000259" key="1">
    <source>
        <dbReference type="Pfam" id="PF07929"/>
    </source>
</evidence>
<dbReference type="Pfam" id="PF07929">
    <property type="entry name" value="PRiA4_ORF3"/>
    <property type="match status" value="1"/>
</dbReference>
<dbReference type="PANTHER" id="PTHR41878:SF1">
    <property type="entry name" value="TNPR PROTEIN"/>
    <property type="match status" value="1"/>
</dbReference>
<dbReference type="Gene3D" id="3.10.290.30">
    <property type="entry name" value="MM3350-like"/>
    <property type="match status" value="1"/>
</dbReference>
<dbReference type="PANTHER" id="PTHR41878">
    <property type="entry name" value="LEXA REPRESSOR-RELATED"/>
    <property type="match status" value="1"/>
</dbReference>
<sequence length="189" mass="21874">MALNNTKIYQLKITLEDAKPPIWRRVLVESSRSLAELHWVIQIAMGWENSHLHQFAHNNKFYSEPSPFDDGYMEAEDSNKYSIAQLLKREKDSMRYEYDFGDGWLHKIVLEKIMPVDAKLSLPQCIKGKRACPPEDVGGVWGYEEMLDVLADKNHPEHEERLEWLGGEFDAEALDLDEVNQELKAWAAA</sequence>
<dbReference type="InterPro" id="IPR024047">
    <property type="entry name" value="MM3350-like_sf"/>
</dbReference>
<dbReference type="SUPFAM" id="SSF159941">
    <property type="entry name" value="MM3350-like"/>
    <property type="match status" value="1"/>
</dbReference>
<reference evidence="2" key="1">
    <citation type="submission" date="2020-01" db="EMBL/GenBank/DDBJ databases">
        <authorList>
            <person name="Meier V. D."/>
            <person name="Meier V D."/>
        </authorList>
    </citation>
    <scope>NUCLEOTIDE SEQUENCE</scope>
    <source>
        <strain evidence="2">HLG_WM_MAG_09</strain>
    </source>
</reference>